<reference evidence="1 2" key="1">
    <citation type="submission" date="2023-02" db="EMBL/GenBank/DDBJ databases">
        <title>LHISI_Scaffold_Assembly.</title>
        <authorList>
            <person name="Stuart O.P."/>
            <person name="Cleave R."/>
            <person name="Magrath M.J.L."/>
            <person name="Mikheyev A.S."/>
        </authorList>
    </citation>
    <scope>NUCLEOTIDE SEQUENCE [LARGE SCALE GENOMIC DNA]</scope>
    <source>
        <strain evidence="1">Daus_M_001</strain>
        <tissue evidence="1">Leg muscle</tissue>
    </source>
</reference>
<name>A0ABQ9HL13_9NEOP</name>
<keyword evidence="2" id="KW-1185">Reference proteome</keyword>
<accession>A0ABQ9HL13</accession>
<sequence>MPPPIRWKELLHNEIRVTCPLLDSQARATNRVHRNEGTQCVSDDILSKGVEMPATQARVASVDGSNESMTQALESQLIGTIAGIQSHPVSHGTSIGQQKPDTYYFPLTRLDFSSFLEQVHLPTHEEELLDFVKMNEVNNTNAIAHEVIAVHMALGNPLHETLL</sequence>
<evidence type="ECO:0000313" key="2">
    <source>
        <dbReference type="Proteomes" id="UP001159363"/>
    </source>
</evidence>
<dbReference type="EMBL" id="JARBHB010000004">
    <property type="protein sequence ID" value="KAJ8884796.1"/>
    <property type="molecule type" value="Genomic_DNA"/>
</dbReference>
<protein>
    <submittedName>
        <fullName evidence="1">Uncharacterized protein</fullName>
    </submittedName>
</protein>
<gene>
    <name evidence="1" type="ORF">PR048_010992</name>
</gene>
<comment type="caution">
    <text evidence="1">The sequence shown here is derived from an EMBL/GenBank/DDBJ whole genome shotgun (WGS) entry which is preliminary data.</text>
</comment>
<evidence type="ECO:0000313" key="1">
    <source>
        <dbReference type="EMBL" id="KAJ8884796.1"/>
    </source>
</evidence>
<proteinExistence type="predicted"/>
<dbReference type="Proteomes" id="UP001159363">
    <property type="component" value="Chromosome X"/>
</dbReference>
<organism evidence="1 2">
    <name type="scientific">Dryococelus australis</name>
    <dbReference type="NCBI Taxonomy" id="614101"/>
    <lineage>
        <taxon>Eukaryota</taxon>
        <taxon>Metazoa</taxon>
        <taxon>Ecdysozoa</taxon>
        <taxon>Arthropoda</taxon>
        <taxon>Hexapoda</taxon>
        <taxon>Insecta</taxon>
        <taxon>Pterygota</taxon>
        <taxon>Neoptera</taxon>
        <taxon>Polyneoptera</taxon>
        <taxon>Phasmatodea</taxon>
        <taxon>Verophasmatodea</taxon>
        <taxon>Anareolatae</taxon>
        <taxon>Phasmatidae</taxon>
        <taxon>Eurycanthinae</taxon>
        <taxon>Dryococelus</taxon>
    </lineage>
</organism>